<proteinExistence type="predicted"/>
<dbReference type="EMBL" id="MU277228">
    <property type="protein sequence ID" value="KAI0059217.1"/>
    <property type="molecule type" value="Genomic_DNA"/>
</dbReference>
<name>A0ACB8SSU6_9AGAM</name>
<comment type="caution">
    <text evidence="1">The sequence shown here is derived from an EMBL/GenBank/DDBJ whole genome shotgun (WGS) entry which is preliminary data.</text>
</comment>
<reference evidence="1" key="2">
    <citation type="journal article" date="2022" name="New Phytol.">
        <title>Evolutionary transition to the ectomycorrhizal habit in the genomes of a hyperdiverse lineage of mushroom-forming fungi.</title>
        <authorList>
            <person name="Looney B."/>
            <person name="Miyauchi S."/>
            <person name="Morin E."/>
            <person name="Drula E."/>
            <person name="Courty P.E."/>
            <person name="Kohler A."/>
            <person name="Kuo A."/>
            <person name="LaButti K."/>
            <person name="Pangilinan J."/>
            <person name="Lipzen A."/>
            <person name="Riley R."/>
            <person name="Andreopoulos W."/>
            <person name="He G."/>
            <person name="Johnson J."/>
            <person name="Nolan M."/>
            <person name="Tritt A."/>
            <person name="Barry K.W."/>
            <person name="Grigoriev I.V."/>
            <person name="Nagy L.G."/>
            <person name="Hibbett D."/>
            <person name="Henrissat B."/>
            <person name="Matheny P.B."/>
            <person name="Labbe J."/>
            <person name="Martin F.M."/>
        </authorList>
    </citation>
    <scope>NUCLEOTIDE SEQUENCE</scope>
    <source>
        <strain evidence="1">HHB10654</strain>
    </source>
</reference>
<protein>
    <submittedName>
        <fullName evidence="1">NAD(P)-binding protein</fullName>
    </submittedName>
</protein>
<evidence type="ECO:0000313" key="2">
    <source>
        <dbReference type="Proteomes" id="UP000814140"/>
    </source>
</evidence>
<evidence type="ECO:0000313" key="1">
    <source>
        <dbReference type="EMBL" id="KAI0059217.1"/>
    </source>
</evidence>
<dbReference type="Proteomes" id="UP000814140">
    <property type="component" value="Unassembled WGS sequence"/>
</dbReference>
<reference evidence="1" key="1">
    <citation type="submission" date="2021-03" db="EMBL/GenBank/DDBJ databases">
        <authorList>
            <consortium name="DOE Joint Genome Institute"/>
            <person name="Ahrendt S."/>
            <person name="Looney B.P."/>
            <person name="Miyauchi S."/>
            <person name="Morin E."/>
            <person name="Drula E."/>
            <person name="Courty P.E."/>
            <person name="Chicoki N."/>
            <person name="Fauchery L."/>
            <person name="Kohler A."/>
            <person name="Kuo A."/>
            <person name="Labutti K."/>
            <person name="Pangilinan J."/>
            <person name="Lipzen A."/>
            <person name="Riley R."/>
            <person name="Andreopoulos W."/>
            <person name="He G."/>
            <person name="Johnson J."/>
            <person name="Barry K.W."/>
            <person name="Grigoriev I.V."/>
            <person name="Nagy L."/>
            <person name="Hibbett D."/>
            <person name="Henrissat B."/>
            <person name="Matheny P.B."/>
            <person name="Labbe J."/>
            <person name="Martin F."/>
        </authorList>
    </citation>
    <scope>NUCLEOTIDE SEQUENCE</scope>
    <source>
        <strain evidence="1">HHB10654</strain>
    </source>
</reference>
<keyword evidence="2" id="KW-1185">Reference proteome</keyword>
<sequence>MSADLPPTIFFLGATGYLGSEFLALLAHEYPQLPVVALVRSPTPARVAALQAIHPAVRVVEGTLADDDVIQREAQVADIVINAASSDHWPSVRSTLSGLEKNSAASPGRKPLYIHVSGTGILGDNARGERVDYVREYSDIGLDLRNCPPTNTHLECDIPIVEAGTRTENPIRTIIVFPSQIYGIGQGMQKTTLWLRIFLDLAIQVGYSGTWGPGHNSMNNIHVKDVASALLHVLRAALQGTADEGTEGLYFASSLEPKVPYHDWTKIMGDYLFAKGIVKQGDTQPMPPRIVDPLGHYGWSLLGSNQFSKSDRLLRVGWAPVYSAKESLVESLPGMIEAALEDRSSAIVTPVP</sequence>
<accession>A0ACB8SSU6</accession>
<gene>
    <name evidence="1" type="ORF">BV25DRAFT_1809522</name>
</gene>
<organism evidence="1 2">
    <name type="scientific">Artomyces pyxidatus</name>
    <dbReference type="NCBI Taxonomy" id="48021"/>
    <lineage>
        <taxon>Eukaryota</taxon>
        <taxon>Fungi</taxon>
        <taxon>Dikarya</taxon>
        <taxon>Basidiomycota</taxon>
        <taxon>Agaricomycotina</taxon>
        <taxon>Agaricomycetes</taxon>
        <taxon>Russulales</taxon>
        <taxon>Auriscalpiaceae</taxon>
        <taxon>Artomyces</taxon>
    </lineage>
</organism>